<evidence type="ECO:0000313" key="2">
    <source>
        <dbReference type="Proteomes" id="UP000747542"/>
    </source>
</evidence>
<comment type="caution">
    <text evidence="1">The sequence shown here is derived from an EMBL/GenBank/DDBJ whole genome shotgun (WGS) entry which is preliminary data.</text>
</comment>
<evidence type="ECO:0000313" key="1">
    <source>
        <dbReference type="EMBL" id="KAG7163572.1"/>
    </source>
</evidence>
<accession>A0A8J5JSX0</accession>
<sequence length="95" mass="10897">MDMVPNIHCQHCAYDHNLADGVERGSKCHCVRTTVLTAGHLNNYIIKVCFLPITVFITRYDINDTQIKQLLMKSTTLRMWRSEAGHETLKDVHPS</sequence>
<protein>
    <submittedName>
        <fullName evidence="1">Uncharacterized protein</fullName>
    </submittedName>
</protein>
<dbReference type="EMBL" id="JAHLQT010026447">
    <property type="protein sequence ID" value="KAG7163572.1"/>
    <property type="molecule type" value="Genomic_DNA"/>
</dbReference>
<reference evidence="1" key="1">
    <citation type="journal article" date="2021" name="Sci. Adv.">
        <title>The American lobster genome reveals insights on longevity, neural, and immune adaptations.</title>
        <authorList>
            <person name="Polinski J.M."/>
            <person name="Zimin A.V."/>
            <person name="Clark K.F."/>
            <person name="Kohn A.B."/>
            <person name="Sadowski N."/>
            <person name="Timp W."/>
            <person name="Ptitsyn A."/>
            <person name="Khanna P."/>
            <person name="Romanova D.Y."/>
            <person name="Williams P."/>
            <person name="Greenwood S.J."/>
            <person name="Moroz L.L."/>
            <person name="Walt D.R."/>
            <person name="Bodnar A.G."/>
        </authorList>
    </citation>
    <scope>NUCLEOTIDE SEQUENCE</scope>
    <source>
        <strain evidence="1">GMGI-L3</strain>
    </source>
</reference>
<gene>
    <name evidence="1" type="ORF">Hamer_G002773</name>
</gene>
<dbReference type="Proteomes" id="UP000747542">
    <property type="component" value="Unassembled WGS sequence"/>
</dbReference>
<dbReference type="AlphaFoldDB" id="A0A8J5JSX0"/>
<name>A0A8J5JSX0_HOMAM</name>
<proteinExistence type="predicted"/>
<organism evidence="1 2">
    <name type="scientific">Homarus americanus</name>
    <name type="common">American lobster</name>
    <dbReference type="NCBI Taxonomy" id="6706"/>
    <lineage>
        <taxon>Eukaryota</taxon>
        <taxon>Metazoa</taxon>
        <taxon>Ecdysozoa</taxon>
        <taxon>Arthropoda</taxon>
        <taxon>Crustacea</taxon>
        <taxon>Multicrustacea</taxon>
        <taxon>Malacostraca</taxon>
        <taxon>Eumalacostraca</taxon>
        <taxon>Eucarida</taxon>
        <taxon>Decapoda</taxon>
        <taxon>Pleocyemata</taxon>
        <taxon>Astacidea</taxon>
        <taxon>Nephropoidea</taxon>
        <taxon>Nephropidae</taxon>
        <taxon>Homarus</taxon>
    </lineage>
</organism>
<keyword evidence="2" id="KW-1185">Reference proteome</keyword>